<evidence type="ECO:0000313" key="1">
    <source>
        <dbReference type="EMBL" id="GAM64330.1"/>
    </source>
</evidence>
<reference evidence="2 3" key="2">
    <citation type="submission" date="2015-01" db="EMBL/GenBank/DDBJ databases">
        <title>Vibrio sp. C94 JCM 19241 whole genome shotgun sequence.</title>
        <authorList>
            <person name="Sawabe T."/>
            <person name="Meirelles P."/>
            <person name="Feng G."/>
            <person name="Sayaka M."/>
            <person name="Hattori M."/>
            <person name="Ohkuma M."/>
        </authorList>
    </citation>
    <scope>NUCLEOTIDE SEQUENCE [LARGE SCALE GENOMIC DNA]</scope>
    <source>
        <strain evidence="3">JCM 19241</strain>
        <strain evidence="2">JCM19241</strain>
    </source>
</reference>
<evidence type="ECO:0000313" key="3">
    <source>
        <dbReference type="Proteomes" id="UP000031666"/>
    </source>
</evidence>
<dbReference type="Proteomes" id="UP000031666">
    <property type="component" value="Unassembled WGS sequence"/>
</dbReference>
<name>A0A0B8PBZ8_9VIBR</name>
<reference evidence="1 4" key="1">
    <citation type="submission" date="2015-01" db="EMBL/GenBank/DDBJ databases">
        <title>Vibrio sp. C5 JCM 19232 whole genome shotgun sequence.</title>
        <authorList>
            <person name="Sawabe T."/>
            <person name="Meirelles P."/>
            <person name="Feng G."/>
            <person name="Sayaka M."/>
            <person name="Hattori M."/>
            <person name="Ohkuma M."/>
        </authorList>
    </citation>
    <scope>NUCLEOTIDE SEQUENCE [LARGE SCALE GENOMIC DNA]</scope>
    <source>
        <strain evidence="1 4">JCM19232</strain>
    </source>
</reference>
<accession>A0A0B8Q8X4</accession>
<protein>
    <submittedName>
        <fullName evidence="1">Uncharacterized protein</fullName>
    </submittedName>
</protein>
<comment type="caution">
    <text evidence="1">The sequence shown here is derived from an EMBL/GenBank/DDBJ whole genome shotgun (WGS) entry which is preliminary data.</text>
</comment>
<evidence type="ECO:0000313" key="4">
    <source>
        <dbReference type="Proteomes" id="UP000031670"/>
    </source>
</evidence>
<dbReference type="EMBL" id="BBSA01000012">
    <property type="protein sequence ID" value="GAM64330.1"/>
    <property type="molecule type" value="Genomic_DNA"/>
</dbReference>
<organism evidence="1 4">
    <name type="scientific">Vibrio ishigakensis</name>
    <dbReference type="NCBI Taxonomy" id="1481914"/>
    <lineage>
        <taxon>Bacteria</taxon>
        <taxon>Pseudomonadati</taxon>
        <taxon>Pseudomonadota</taxon>
        <taxon>Gammaproteobacteria</taxon>
        <taxon>Vibrionales</taxon>
        <taxon>Vibrionaceae</taxon>
        <taxon>Vibrio</taxon>
    </lineage>
</organism>
<dbReference type="AlphaFoldDB" id="A0A0B8PBZ8"/>
<gene>
    <name evidence="1" type="ORF">JCM19232_1000</name>
    <name evidence="2" type="ORF">JCM19241_413</name>
</gene>
<sequence>MIDSQGRGEPIRGRLAPASLRATPCSINHSPAVASLAE</sequence>
<reference evidence="3 4" key="3">
    <citation type="submission" date="2015-01" db="EMBL/GenBank/DDBJ databases">
        <authorList>
            <consortium name="NBRP consortium"/>
            <person name="Sawabe T."/>
            <person name="Meirelles P."/>
            <person name="Feng G."/>
            <person name="Sayaka M."/>
            <person name="Hattori M."/>
            <person name="Ohkuma M."/>
        </authorList>
    </citation>
    <scope>NUCLEOTIDE SEQUENCE [LARGE SCALE GENOMIC DNA]</scope>
    <source>
        <strain evidence="3">JCM 19241</strain>
        <strain evidence="1 4">JCM19232</strain>
        <strain evidence="2">JCM19241</strain>
    </source>
</reference>
<dbReference type="Proteomes" id="UP000031670">
    <property type="component" value="Unassembled WGS sequence"/>
</dbReference>
<dbReference type="EMBL" id="BBSC01000005">
    <property type="protein sequence ID" value="GAM76115.1"/>
    <property type="molecule type" value="Genomic_DNA"/>
</dbReference>
<proteinExistence type="predicted"/>
<dbReference type="STRING" id="1481914.JCM19241_413"/>
<accession>A0A0B8PBZ8</accession>
<evidence type="ECO:0000313" key="2">
    <source>
        <dbReference type="EMBL" id="GAM76115.1"/>
    </source>
</evidence>